<dbReference type="GO" id="GO:0015074">
    <property type="term" value="P:DNA integration"/>
    <property type="evidence" value="ECO:0007669"/>
    <property type="project" value="InterPro"/>
</dbReference>
<dbReference type="SUPFAM" id="SSF53098">
    <property type="entry name" value="Ribonuclease H-like"/>
    <property type="match status" value="1"/>
</dbReference>
<evidence type="ECO:0000256" key="1">
    <source>
        <dbReference type="SAM" id="MobiDB-lite"/>
    </source>
</evidence>
<name>A0A0A9YU99_LYGHE</name>
<gene>
    <name evidence="3" type="ORF">CM83_45375</name>
    <name evidence="4" type="ORF">CM83_45389</name>
</gene>
<dbReference type="InterPro" id="IPR001584">
    <property type="entry name" value="Integrase_cat-core"/>
</dbReference>
<proteinExistence type="predicted"/>
<dbReference type="GO" id="GO:0042575">
    <property type="term" value="C:DNA polymerase complex"/>
    <property type="evidence" value="ECO:0007669"/>
    <property type="project" value="UniProtKB-ARBA"/>
</dbReference>
<dbReference type="GO" id="GO:0003676">
    <property type="term" value="F:nucleic acid binding"/>
    <property type="evidence" value="ECO:0007669"/>
    <property type="project" value="InterPro"/>
</dbReference>
<dbReference type="PANTHER" id="PTHR47331">
    <property type="entry name" value="PHD-TYPE DOMAIN-CONTAINING PROTEIN"/>
    <property type="match status" value="1"/>
</dbReference>
<dbReference type="Gene3D" id="3.30.420.10">
    <property type="entry name" value="Ribonuclease H-like superfamily/Ribonuclease H"/>
    <property type="match status" value="1"/>
</dbReference>
<dbReference type="Pfam" id="PF05380">
    <property type="entry name" value="Peptidase_A17"/>
    <property type="match status" value="1"/>
</dbReference>
<dbReference type="InterPro" id="IPR008042">
    <property type="entry name" value="Retrotrans_Pao"/>
</dbReference>
<dbReference type="InterPro" id="IPR043128">
    <property type="entry name" value="Rev_trsase/Diguanyl_cyclase"/>
</dbReference>
<dbReference type="Pfam" id="PF00078">
    <property type="entry name" value="RVT_1"/>
    <property type="match status" value="1"/>
</dbReference>
<evidence type="ECO:0000313" key="3">
    <source>
        <dbReference type="EMBL" id="JAG33115.1"/>
    </source>
</evidence>
<dbReference type="InterPro" id="IPR043502">
    <property type="entry name" value="DNA/RNA_pol_sf"/>
</dbReference>
<dbReference type="EMBL" id="GBHO01010489">
    <property type="protein sequence ID" value="JAG33115.1"/>
    <property type="molecule type" value="Transcribed_RNA"/>
</dbReference>
<feature type="non-terminal residue" evidence="4">
    <location>
        <position position="1"/>
    </location>
</feature>
<dbReference type="PROSITE" id="PS50994">
    <property type="entry name" value="INTEGRASE"/>
    <property type="match status" value="1"/>
</dbReference>
<reference evidence="4" key="2">
    <citation type="submission" date="2014-07" db="EMBL/GenBank/DDBJ databases">
        <authorList>
            <person name="Hull J."/>
        </authorList>
    </citation>
    <scope>NUCLEOTIDE SEQUENCE</scope>
</reference>
<dbReference type="EMBL" id="GBHO01010484">
    <property type="protein sequence ID" value="JAG33120.1"/>
    <property type="molecule type" value="Transcribed_RNA"/>
</dbReference>
<dbReference type="InterPro" id="IPR000477">
    <property type="entry name" value="RT_dom"/>
</dbReference>
<reference evidence="4" key="1">
    <citation type="journal article" date="2014" name="PLoS ONE">
        <title>Transcriptome-Based Identification of ABC Transporters in the Western Tarnished Plant Bug Lygus hesperus.</title>
        <authorList>
            <person name="Hull J.J."/>
            <person name="Chaney K."/>
            <person name="Geib S.M."/>
            <person name="Fabrick J.A."/>
            <person name="Brent C.S."/>
            <person name="Walsh D."/>
            <person name="Lavine L.C."/>
        </authorList>
    </citation>
    <scope>NUCLEOTIDE SEQUENCE</scope>
</reference>
<dbReference type="InterPro" id="IPR040676">
    <property type="entry name" value="DUF5641"/>
</dbReference>
<feature type="region of interest" description="Disordered" evidence="1">
    <location>
        <begin position="162"/>
        <end position="196"/>
    </location>
</feature>
<dbReference type="PANTHER" id="PTHR47331:SF1">
    <property type="entry name" value="GAG-LIKE PROTEIN"/>
    <property type="match status" value="1"/>
</dbReference>
<dbReference type="SUPFAM" id="SSF56672">
    <property type="entry name" value="DNA/RNA polymerases"/>
    <property type="match status" value="1"/>
</dbReference>
<dbReference type="Gene3D" id="3.30.70.270">
    <property type="match status" value="1"/>
</dbReference>
<dbReference type="InterPro" id="IPR012337">
    <property type="entry name" value="RNaseH-like_sf"/>
</dbReference>
<dbReference type="GO" id="GO:0071897">
    <property type="term" value="P:DNA biosynthetic process"/>
    <property type="evidence" value="ECO:0007669"/>
    <property type="project" value="UniProtKB-ARBA"/>
</dbReference>
<dbReference type="Gene3D" id="3.10.10.10">
    <property type="entry name" value="HIV Type 1 Reverse Transcriptase, subunit A, domain 1"/>
    <property type="match status" value="1"/>
</dbReference>
<evidence type="ECO:0000259" key="2">
    <source>
        <dbReference type="PROSITE" id="PS50994"/>
    </source>
</evidence>
<dbReference type="Pfam" id="PF18701">
    <property type="entry name" value="DUF5641"/>
    <property type="match status" value="1"/>
</dbReference>
<organism evidence="4">
    <name type="scientific">Lygus hesperus</name>
    <name type="common">Western plant bug</name>
    <dbReference type="NCBI Taxonomy" id="30085"/>
    <lineage>
        <taxon>Eukaryota</taxon>
        <taxon>Metazoa</taxon>
        <taxon>Ecdysozoa</taxon>
        <taxon>Arthropoda</taxon>
        <taxon>Hexapoda</taxon>
        <taxon>Insecta</taxon>
        <taxon>Pterygota</taxon>
        <taxon>Neoptera</taxon>
        <taxon>Paraneoptera</taxon>
        <taxon>Hemiptera</taxon>
        <taxon>Heteroptera</taxon>
        <taxon>Panheteroptera</taxon>
        <taxon>Cimicomorpha</taxon>
        <taxon>Miridae</taxon>
        <taxon>Mirini</taxon>
        <taxon>Lygus</taxon>
    </lineage>
</organism>
<protein>
    <recommendedName>
        <fullName evidence="2">Integrase catalytic domain-containing protein</fullName>
    </recommendedName>
</protein>
<feature type="domain" description="Integrase catalytic" evidence="2">
    <location>
        <begin position="1193"/>
        <end position="1389"/>
    </location>
</feature>
<sequence>NLADFILLFWTLKLLDNQTRQGFEERWLDSEPDNGLPTTANLIQYLRDQQLIAELMDCPVPLASSDLSSNKTKANSKESVKRVLAVTQDENEVADRCPSCTQMHSLEKCPSLLQASLSERESIIRSLKRCFIWLKPHMANTCRSKVRCDTCGGRHSVLLHKSDYGRVSGKPGANLRNSKLEKNPPDPHLPSTSSLNLPVTLANSSRSLGKGSRRTVALLGTARVRILGKNNQWHSARLILDPGSSVNFITNRLATRLGLPRSNCPYNISGVGETPPLQAHGLINTQLAPHFDINPSLSLEFSVISKITSELPTMEVSPALPPHLSSLLLADPEFYKPAAIDVLLGVQTYFDILPSESGHIKGQPSAVYTSLGWVLMGSVPTVSPTSISPALLSVESDSGDSLESVLKSFWEREEVILPVPPSPEDAYCSQYYDDTVTRDVTGRYTVRLPFKDGVRPNLGSTRQLALNRFKRLELKFSRDENYFNLFKENIDDYINQGHLVLASQPASYVMTHHGVVKHTSSGSKIRVVFSPAEKDQFGQSLNSTLLPGPKLQSDIGQVISIFRTHKYALVCDIKNMYRMINMHADDRIYQHIFWRPSPDAPILEYEHTTVPFGISSSPFLAQNTIRRLVLDEGHKWKNAAIALTESIFMDDCLTGSNSISETIKLRDDLISLLGAGGFQLGKWSSNCNEIIEGVCSDLCEFPPPTPSPDVKVLGLWWDTVNDTFRYKINVSTEQATKRGILSKVARTYDYNGYLSPVIFKMKVLFQKLWVEGTDWDDPLPPDLEATWVRILEDLPLLENISIPRWIMADSYVKIQLVGFSDASSVGMAAVIYLRVETEVGALIHLLKSKTRVAPLKTWTIPRLELGAACLLSTLVKNSLPLSSSLPISEIFCMTDSMTVLNWISTPPYKLKTFVSNRVVRITENCPNARWFHVRGENNPADIASRGIMPSELEFDSLWWSGPEYLKNPVCEWPPDPVLTVDFNLLEYKTDHKPLALVSVQVDNKLFVDFIERFSTLFKCLRAFVRVIRFLYNLILKKHKVSASHYLTGPIKVSEYREALDFLVERVQQHYFSEEISKINKGLTPSRKFLALSPFICPLGFLRVGGRLSRSTLPYQSKHPVLLPRESQLSSLLCDYYHQFSGHGGPRLVQSLILRKYWIPSIKSLIRRRMFYCGTCYKFQVKPSQPRMSDLPPARVNPSRCFSHVGIDIGGPFMIRLGGVKSKKCEKGYFALFVCLSTKAIHLEAITSLSTEACLACLDRFIARRGLPSHIYSDQGRNFRGAAREISEISDFLKNATPDIADKLAFREIQWVFNPPYSPNFGGLWESGVKSTKTHLKKIIGDRLLSLEEFITVLSRIESYLNSRPLCSLSSSPLDNFDYLTPGHFLIGAPLLQRPEEVVLDVPSNRLSRWQLVSQISQSFWQRWSAEYLHTQMHRPKWHKQPPILKVGDLVLYHKQGVPISQWPLGRVSEVLPGADGTVRVVRIRTPAGAIQMRPTSKVVALPSQ</sequence>
<evidence type="ECO:0000313" key="4">
    <source>
        <dbReference type="EMBL" id="JAG33120.1"/>
    </source>
</evidence>
<accession>A0A0A9YU99</accession>
<dbReference type="InterPro" id="IPR036397">
    <property type="entry name" value="RNaseH_sf"/>
</dbReference>